<comment type="caution">
    <text evidence="2">The sequence shown here is derived from an EMBL/GenBank/DDBJ whole genome shotgun (WGS) entry which is preliminary data.</text>
</comment>
<accession>A0AAD4BCC9</accession>
<dbReference type="EMBL" id="WHUW01000223">
    <property type="protein sequence ID" value="KAF8417370.1"/>
    <property type="molecule type" value="Genomic_DNA"/>
</dbReference>
<feature type="non-terminal residue" evidence="2">
    <location>
        <position position="1"/>
    </location>
</feature>
<dbReference type="AlphaFoldDB" id="A0AAD4BCC9"/>
<keyword evidence="3" id="KW-1185">Reference proteome</keyword>
<evidence type="ECO:0000313" key="3">
    <source>
        <dbReference type="Proteomes" id="UP001194468"/>
    </source>
</evidence>
<proteinExistence type="predicted"/>
<name>A0AAD4BCC9_BOLED</name>
<dbReference type="InterPro" id="IPR025959">
    <property type="entry name" value="Winged_HTH_dom"/>
</dbReference>
<reference evidence="2" key="1">
    <citation type="submission" date="2019-10" db="EMBL/GenBank/DDBJ databases">
        <authorList>
            <consortium name="DOE Joint Genome Institute"/>
            <person name="Kuo A."/>
            <person name="Miyauchi S."/>
            <person name="Kiss E."/>
            <person name="Drula E."/>
            <person name="Kohler A."/>
            <person name="Sanchez-Garcia M."/>
            <person name="Andreopoulos B."/>
            <person name="Barry K.W."/>
            <person name="Bonito G."/>
            <person name="Buee M."/>
            <person name="Carver A."/>
            <person name="Chen C."/>
            <person name="Cichocki N."/>
            <person name="Clum A."/>
            <person name="Culley D."/>
            <person name="Crous P.W."/>
            <person name="Fauchery L."/>
            <person name="Girlanda M."/>
            <person name="Hayes R."/>
            <person name="Keri Z."/>
            <person name="LaButti K."/>
            <person name="Lipzen A."/>
            <person name="Lombard V."/>
            <person name="Magnuson J."/>
            <person name="Maillard F."/>
            <person name="Morin E."/>
            <person name="Murat C."/>
            <person name="Nolan M."/>
            <person name="Ohm R."/>
            <person name="Pangilinan J."/>
            <person name="Pereira M."/>
            <person name="Perotto S."/>
            <person name="Peter M."/>
            <person name="Riley R."/>
            <person name="Sitrit Y."/>
            <person name="Stielow B."/>
            <person name="Szollosi G."/>
            <person name="Zifcakova L."/>
            <person name="Stursova M."/>
            <person name="Spatafora J.W."/>
            <person name="Tedersoo L."/>
            <person name="Vaario L.-M."/>
            <person name="Yamada A."/>
            <person name="Yan M."/>
            <person name="Wang P."/>
            <person name="Xu J."/>
            <person name="Bruns T."/>
            <person name="Baldrian P."/>
            <person name="Vilgalys R."/>
            <person name="Henrissat B."/>
            <person name="Grigoriev I.V."/>
            <person name="Hibbett D."/>
            <person name="Nagy L.G."/>
            <person name="Martin F.M."/>
        </authorList>
    </citation>
    <scope>NUCLEOTIDE SEQUENCE</scope>
    <source>
        <strain evidence="2">BED1</strain>
    </source>
</reference>
<dbReference type="Pfam" id="PF13592">
    <property type="entry name" value="HTH_33"/>
    <property type="match status" value="1"/>
</dbReference>
<feature type="domain" description="Winged helix-turn helix" evidence="1">
    <location>
        <begin position="71"/>
        <end position="104"/>
    </location>
</feature>
<evidence type="ECO:0000259" key="1">
    <source>
        <dbReference type="Pfam" id="PF13592"/>
    </source>
</evidence>
<sequence>RLSKFLDHERIGMCLNLSTRTVQRVLSHFHATGTIPNDKGEEEMEKKVRSKHLHDIDFLLGTVQKTPDLYLDELCEILAQNCGVNVSLSSVWRMLRSAGFTMKK</sequence>
<dbReference type="Proteomes" id="UP001194468">
    <property type="component" value="Unassembled WGS sequence"/>
</dbReference>
<organism evidence="2 3">
    <name type="scientific">Boletus edulis BED1</name>
    <dbReference type="NCBI Taxonomy" id="1328754"/>
    <lineage>
        <taxon>Eukaryota</taxon>
        <taxon>Fungi</taxon>
        <taxon>Dikarya</taxon>
        <taxon>Basidiomycota</taxon>
        <taxon>Agaricomycotina</taxon>
        <taxon>Agaricomycetes</taxon>
        <taxon>Agaricomycetidae</taxon>
        <taxon>Boletales</taxon>
        <taxon>Boletineae</taxon>
        <taxon>Boletaceae</taxon>
        <taxon>Boletoideae</taxon>
        <taxon>Boletus</taxon>
    </lineage>
</organism>
<reference evidence="2" key="2">
    <citation type="journal article" date="2020" name="Nat. Commun.">
        <title>Large-scale genome sequencing of mycorrhizal fungi provides insights into the early evolution of symbiotic traits.</title>
        <authorList>
            <person name="Miyauchi S."/>
            <person name="Kiss E."/>
            <person name="Kuo A."/>
            <person name="Drula E."/>
            <person name="Kohler A."/>
            <person name="Sanchez-Garcia M."/>
            <person name="Morin E."/>
            <person name="Andreopoulos B."/>
            <person name="Barry K.W."/>
            <person name="Bonito G."/>
            <person name="Buee M."/>
            <person name="Carver A."/>
            <person name="Chen C."/>
            <person name="Cichocki N."/>
            <person name="Clum A."/>
            <person name="Culley D."/>
            <person name="Crous P.W."/>
            <person name="Fauchery L."/>
            <person name="Girlanda M."/>
            <person name="Hayes R.D."/>
            <person name="Keri Z."/>
            <person name="LaButti K."/>
            <person name="Lipzen A."/>
            <person name="Lombard V."/>
            <person name="Magnuson J."/>
            <person name="Maillard F."/>
            <person name="Murat C."/>
            <person name="Nolan M."/>
            <person name="Ohm R.A."/>
            <person name="Pangilinan J."/>
            <person name="Pereira M.F."/>
            <person name="Perotto S."/>
            <person name="Peter M."/>
            <person name="Pfister S."/>
            <person name="Riley R."/>
            <person name="Sitrit Y."/>
            <person name="Stielow J.B."/>
            <person name="Szollosi G."/>
            <person name="Zifcakova L."/>
            <person name="Stursova M."/>
            <person name="Spatafora J.W."/>
            <person name="Tedersoo L."/>
            <person name="Vaario L.M."/>
            <person name="Yamada A."/>
            <person name="Yan M."/>
            <person name="Wang P."/>
            <person name="Xu J."/>
            <person name="Bruns T."/>
            <person name="Baldrian P."/>
            <person name="Vilgalys R."/>
            <person name="Dunand C."/>
            <person name="Henrissat B."/>
            <person name="Grigoriev I.V."/>
            <person name="Hibbett D."/>
            <person name="Nagy L.G."/>
            <person name="Martin F.M."/>
        </authorList>
    </citation>
    <scope>NUCLEOTIDE SEQUENCE</scope>
    <source>
        <strain evidence="2">BED1</strain>
    </source>
</reference>
<dbReference type="SUPFAM" id="SSF46689">
    <property type="entry name" value="Homeodomain-like"/>
    <property type="match status" value="1"/>
</dbReference>
<evidence type="ECO:0000313" key="2">
    <source>
        <dbReference type="EMBL" id="KAF8417370.1"/>
    </source>
</evidence>
<dbReference type="InterPro" id="IPR009057">
    <property type="entry name" value="Homeodomain-like_sf"/>
</dbReference>
<gene>
    <name evidence="2" type="ORF">L210DRAFT_3359540</name>
</gene>
<feature type="non-terminal residue" evidence="2">
    <location>
        <position position="104"/>
    </location>
</feature>
<protein>
    <recommendedName>
        <fullName evidence="1">Winged helix-turn helix domain-containing protein</fullName>
    </recommendedName>
</protein>